<sequence>MARLYTVEGRPEVIKPNQLNLEFLSKQGAYIVEIKITKVNKHYPFPLIVRKENGLNRNDDNLAPGETVNMVVDNITLEDLIEFQKIEFELIRGYYWSGARDYRIQDEIRKIFNKRLEYKKQHNPLQQLYKLIMNSCYGKTIERPVEKDYKYFDDISKLERYWFKNYYKITDVMQIANSNIHANSIKHAANGDVMSLYQSIFDGNSQTFDLTQGQPCFSMNKNMTVSTVKSFIRNIKTTYDEGNRDEYFGN</sequence>
<evidence type="ECO:0000256" key="7">
    <source>
        <dbReference type="ARBA" id="ARBA00023125"/>
    </source>
</evidence>
<reference evidence="10 11" key="1">
    <citation type="submission" date="2024-04" db="EMBL/GenBank/DDBJ databases">
        <title>Tritrichomonas musculus Genome.</title>
        <authorList>
            <person name="Alves-Ferreira E."/>
            <person name="Grigg M."/>
            <person name="Lorenzi H."/>
            <person name="Galac M."/>
        </authorList>
    </citation>
    <scope>NUCLEOTIDE SEQUENCE [LARGE SCALE GENOMIC DNA]</scope>
    <source>
        <strain evidence="10 11">EAF2021</strain>
    </source>
</reference>
<dbReference type="PANTHER" id="PTHR48144">
    <property type="entry name" value="DNA-DIRECTED DNA POLYMERASE"/>
    <property type="match status" value="1"/>
</dbReference>
<comment type="catalytic activity">
    <reaction evidence="8">
        <text>DNA(n) + a 2'-deoxyribonucleoside 5'-triphosphate = DNA(n+1) + diphosphate</text>
        <dbReference type="Rhea" id="RHEA:22508"/>
        <dbReference type="Rhea" id="RHEA-COMP:17339"/>
        <dbReference type="Rhea" id="RHEA-COMP:17340"/>
        <dbReference type="ChEBI" id="CHEBI:33019"/>
        <dbReference type="ChEBI" id="CHEBI:61560"/>
        <dbReference type="ChEBI" id="CHEBI:173112"/>
        <dbReference type="EC" id="2.7.7.7"/>
    </reaction>
</comment>
<evidence type="ECO:0000256" key="6">
    <source>
        <dbReference type="ARBA" id="ARBA00022932"/>
    </source>
</evidence>
<dbReference type="Proteomes" id="UP001470230">
    <property type="component" value="Unassembled WGS sequence"/>
</dbReference>
<evidence type="ECO:0000256" key="4">
    <source>
        <dbReference type="ARBA" id="ARBA00022695"/>
    </source>
</evidence>
<dbReference type="Pfam" id="PF03175">
    <property type="entry name" value="DNA_pol_B_2"/>
    <property type="match status" value="1"/>
</dbReference>
<protein>
    <recommendedName>
        <fullName evidence="2">DNA-directed DNA polymerase</fullName>
        <ecNumber evidence="2">2.7.7.7</ecNumber>
    </recommendedName>
</protein>
<keyword evidence="3" id="KW-0808">Transferase</keyword>
<dbReference type="SUPFAM" id="SSF56672">
    <property type="entry name" value="DNA/RNA polymerases"/>
    <property type="match status" value="1"/>
</dbReference>
<keyword evidence="7" id="KW-0238">DNA-binding</keyword>
<dbReference type="InterPro" id="IPR043502">
    <property type="entry name" value="DNA/RNA_pol_sf"/>
</dbReference>
<evidence type="ECO:0000256" key="8">
    <source>
        <dbReference type="ARBA" id="ARBA00049244"/>
    </source>
</evidence>
<evidence type="ECO:0000313" key="10">
    <source>
        <dbReference type="EMBL" id="KAK8836564.1"/>
    </source>
</evidence>
<comment type="caution">
    <text evidence="10">The sequence shown here is derived from an EMBL/GenBank/DDBJ whole genome shotgun (WGS) entry which is preliminary data.</text>
</comment>
<keyword evidence="5" id="KW-0235">DNA replication</keyword>
<organism evidence="10 11">
    <name type="scientific">Tritrichomonas musculus</name>
    <dbReference type="NCBI Taxonomy" id="1915356"/>
    <lineage>
        <taxon>Eukaryota</taxon>
        <taxon>Metamonada</taxon>
        <taxon>Parabasalia</taxon>
        <taxon>Tritrichomonadida</taxon>
        <taxon>Tritrichomonadidae</taxon>
        <taxon>Tritrichomonas</taxon>
    </lineage>
</organism>
<dbReference type="InterPro" id="IPR004868">
    <property type="entry name" value="DNA-dir_DNA_pol_B_mt/vir"/>
</dbReference>
<comment type="similarity">
    <text evidence="1">Belongs to the DNA polymerase type-B family.</text>
</comment>
<keyword evidence="4" id="KW-0548">Nucleotidyltransferase</keyword>
<dbReference type="EMBL" id="JAPFFF010000064">
    <property type="protein sequence ID" value="KAK8836564.1"/>
    <property type="molecule type" value="Genomic_DNA"/>
</dbReference>
<name>A0ABR2GRJ4_9EUKA</name>
<evidence type="ECO:0000259" key="9">
    <source>
        <dbReference type="Pfam" id="PF03175"/>
    </source>
</evidence>
<dbReference type="EC" id="2.7.7.7" evidence="2"/>
<keyword evidence="11" id="KW-1185">Reference proteome</keyword>
<proteinExistence type="inferred from homology"/>
<dbReference type="PANTHER" id="PTHR48144:SF2">
    <property type="entry name" value="DNA-DIRECTED DNA POLYMERASE"/>
    <property type="match status" value="1"/>
</dbReference>
<keyword evidence="6" id="KW-0239">DNA-directed DNA polymerase</keyword>
<evidence type="ECO:0000313" key="11">
    <source>
        <dbReference type="Proteomes" id="UP001470230"/>
    </source>
</evidence>
<accession>A0ABR2GRJ4</accession>
<evidence type="ECO:0000256" key="2">
    <source>
        <dbReference type="ARBA" id="ARBA00012417"/>
    </source>
</evidence>
<evidence type="ECO:0000256" key="1">
    <source>
        <dbReference type="ARBA" id="ARBA00005755"/>
    </source>
</evidence>
<feature type="domain" description="DNA-directed DNA polymerase family B mitochondria/virus" evidence="9">
    <location>
        <begin position="18"/>
        <end position="161"/>
    </location>
</feature>
<gene>
    <name evidence="10" type="ORF">M9Y10_037498</name>
</gene>
<evidence type="ECO:0000256" key="3">
    <source>
        <dbReference type="ARBA" id="ARBA00022679"/>
    </source>
</evidence>
<evidence type="ECO:0000256" key="5">
    <source>
        <dbReference type="ARBA" id="ARBA00022705"/>
    </source>
</evidence>